<keyword evidence="1 2" id="KW-0443">Lipid metabolism</keyword>
<evidence type="ECO:0000256" key="3">
    <source>
        <dbReference type="SAM" id="Phobius"/>
    </source>
</evidence>
<dbReference type="GO" id="GO:0016042">
    <property type="term" value="P:lipid catabolic process"/>
    <property type="evidence" value="ECO:0007669"/>
    <property type="project" value="UniProtKB-UniRule"/>
</dbReference>
<feature type="short sequence motif" description="GXGXXG" evidence="2">
    <location>
        <begin position="86"/>
        <end position="91"/>
    </location>
</feature>
<organism evidence="5 6">
    <name type="scientific">Flagellimonas oceani</name>
    <dbReference type="NCBI Taxonomy" id="2698672"/>
    <lineage>
        <taxon>Bacteria</taxon>
        <taxon>Pseudomonadati</taxon>
        <taxon>Bacteroidota</taxon>
        <taxon>Flavobacteriia</taxon>
        <taxon>Flavobacteriales</taxon>
        <taxon>Flavobacteriaceae</taxon>
        <taxon>Flagellimonas</taxon>
    </lineage>
</organism>
<evidence type="ECO:0000313" key="5">
    <source>
        <dbReference type="EMBL" id="QII46286.1"/>
    </source>
</evidence>
<dbReference type="PANTHER" id="PTHR46394:SF1">
    <property type="entry name" value="PNPLA DOMAIN-CONTAINING PROTEIN"/>
    <property type="match status" value="1"/>
</dbReference>
<sequence length="510" mass="58569">MDVAHFIAKAAQEKLIKTGSIESTHDFLKEADLKLEAVVNSGNSVLSKKLQDNGEIHPSYISKAYALEHINGRVLKRPMADLVQQGGGMYGIALLGYTYILEKVGIRFYSYGGTSAGAINATFLAAISNKVYTQKSIFFKDNEREGTKSEILTHIIINTDFSSFMEREGVVGKLQRMLFKNFGGVSYLSAFGLISAVIGFLLIFIYSLFGLVYRSSNGFTGFELRTYDFFLGTLNVLAVGILFYVFFIRILGKRFGLNKGEVFFKWCNGLLHLLDIFRTDGLMSRMAEIDFHQRTKNDAPRLVLIASNLTHNRIVKFPDRAPDYWHNPSNVMPSAYLRASMSLPFIFEVFVPGTQHYYQDEPNNTIEKEARFVDGGMLSNFPIREFHRMDGKLPRFPTFGVLLSKLREDKNTKKTLEKSSLLSYVISYLKTFRYFYDKDFINTSREIEKRVVTVDTKDFNWLDFWMDQPTKKKLFMKGVDAAIEQLEKFDWSDYIKIREEELKETQSMKL</sequence>
<dbReference type="AlphaFoldDB" id="A0A6G7J658"/>
<dbReference type="PROSITE" id="PS51635">
    <property type="entry name" value="PNPLA"/>
    <property type="match status" value="1"/>
</dbReference>
<feature type="short sequence motif" description="DGA/G" evidence="2">
    <location>
        <begin position="374"/>
        <end position="376"/>
    </location>
</feature>
<feature type="transmembrane region" description="Helical" evidence="3">
    <location>
        <begin position="229"/>
        <end position="251"/>
    </location>
</feature>
<dbReference type="Pfam" id="PF01734">
    <property type="entry name" value="Patatin"/>
    <property type="match status" value="1"/>
</dbReference>
<keyword evidence="6" id="KW-1185">Reference proteome</keyword>
<accession>A0A6G7J658</accession>
<feature type="short sequence motif" description="GXSXG" evidence="2">
    <location>
        <begin position="113"/>
        <end position="117"/>
    </location>
</feature>
<reference evidence="5 6" key="1">
    <citation type="submission" date="2020-02" db="EMBL/GenBank/DDBJ databases">
        <title>Complete genome of Muricauda sp. 501str8.</title>
        <authorList>
            <person name="Dong B."/>
            <person name="Zhu S."/>
            <person name="Yang J."/>
            <person name="Chen J."/>
        </authorList>
    </citation>
    <scope>NUCLEOTIDE SEQUENCE [LARGE SCALE GENOMIC DNA]</scope>
    <source>
        <strain evidence="5 6">501str8</strain>
    </source>
</reference>
<keyword evidence="2" id="KW-0442">Lipid degradation</keyword>
<evidence type="ECO:0000256" key="2">
    <source>
        <dbReference type="PROSITE-ProRule" id="PRU01161"/>
    </source>
</evidence>
<feature type="active site" description="Proton acceptor" evidence="2">
    <location>
        <position position="374"/>
    </location>
</feature>
<dbReference type="Proteomes" id="UP000502928">
    <property type="component" value="Chromosome"/>
</dbReference>
<evidence type="ECO:0000256" key="1">
    <source>
        <dbReference type="ARBA" id="ARBA00023098"/>
    </source>
</evidence>
<proteinExistence type="predicted"/>
<name>A0A6G7J658_9FLAO</name>
<dbReference type="KEGG" id="mut:GVT53_16890"/>
<dbReference type="SUPFAM" id="SSF52151">
    <property type="entry name" value="FabD/lysophospholipase-like"/>
    <property type="match status" value="1"/>
</dbReference>
<keyword evidence="3" id="KW-0812">Transmembrane</keyword>
<keyword evidence="3" id="KW-0472">Membrane</keyword>
<dbReference type="GO" id="GO:0016787">
    <property type="term" value="F:hydrolase activity"/>
    <property type="evidence" value="ECO:0007669"/>
    <property type="project" value="UniProtKB-UniRule"/>
</dbReference>
<dbReference type="InterPro" id="IPR016035">
    <property type="entry name" value="Acyl_Trfase/lysoPLipase"/>
</dbReference>
<dbReference type="InterPro" id="IPR052580">
    <property type="entry name" value="Lipid_Hydrolase"/>
</dbReference>
<dbReference type="EMBL" id="CP049616">
    <property type="protein sequence ID" value="QII46286.1"/>
    <property type="molecule type" value="Genomic_DNA"/>
</dbReference>
<feature type="domain" description="PNPLA" evidence="4">
    <location>
        <begin position="82"/>
        <end position="387"/>
    </location>
</feature>
<protein>
    <recommendedName>
        <fullName evidence="4">PNPLA domain-containing protein</fullName>
    </recommendedName>
</protein>
<evidence type="ECO:0000259" key="4">
    <source>
        <dbReference type="PROSITE" id="PS51635"/>
    </source>
</evidence>
<feature type="active site" description="Nucleophile" evidence="2">
    <location>
        <position position="115"/>
    </location>
</feature>
<dbReference type="InterPro" id="IPR002641">
    <property type="entry name" value="PNPLA_dom"/>
</dbReference>
<keyword evidence="2" id="KW-0378">Hydrolase</keyword>
<dbReference type="RefSeq" id="WP_166249662.1">
    <property type="nucleotide sequence ID" value="NZ_CP049616.1"/>
</dbReference>
<gene>
    <name evidence="5" type="ORF">GVT53_16890</name>
</gene>
<dbReference type="Gene3D" id="3.40.1090.10">
    <property type="entry name" value="Cytosolic phospholipase A2 catalytic domain"/>
    <property type="match status" value="2"/>
</dbReference>
<dbReference type="PANTHER" id="PTHR46394">
    <property type="entry name" value="ANNEXIN"/>
    <property type="match status" value="1"/>
</dbReference>
<keyword evidence="3" id="KW-1133">Transmembrane helix</keyword>
<feature type="transmembrane region" description="Helical" evidence="3">
    <location>
        <begin position="185"/>
        <end position="209"/>
    </location>
</feature>
<evidence type="ECO:0000313" key="6">
    <source>
        <dbReference type="Proteomes" id="UP000502928"/>
    </source>
</evidence>